<dbReference type="KEGG" id="barh:WN72_10800"/>
<dbReference type="AlphaFoldDB" id="A0AAE7NM88"/>
<organism evidence="1 2">
    <name type="scientific">Bradyrhizobium arachidis</name>
    <dbReference type="NCBI Taxonomy" id="858423"/>
    <lineage>
        <taxon>Bacteria</taxon>
        <taxon>Pseudomonadati</taxon>
        <taxon>Pseudomonadota</taxon>
        <taxon>Alphaproteobacteria</taxon>
        <taxon>Hyphomicrobiales</taxon>
        <taxon>Nitrobacteraceae</taxon>
        <taxon>Bradyrhizobium</taxon>
    </lineage>
</organism>
<reference evidence="1 2" key="1">
    <citation type="submission" date="2018-06" db="EMBL/GenBank/DDBJ databases">
        <title>Comparative genomics of Bradyrhizobium nodulating Arachidis hypogaea.</title>
        <authorList>
            <person name="Li Y."/>
        </authorList>
    </citation>
    <scope>NUCLEOTIDE SEQUENCE [LARGE SCALE GENOMIC DNA]</scope>
    <source>
        <strain evidence="1 2">CCBAU 051107</strain>
    </source>
</reference>
<gene>
    <name evidence="1" type="ORF">WN72_10800</name>
</gene>
<protein>
    <submittedName>
        <fullName evidence="1">Uncharacterized protein</fullName>
    </submittedName>
</protein>
<evidence type="ECO:0000313" key="2">
    <source>
        <dbReference type="Proteomes" id="UP000594015"/>
    </source>
</evidence>
<accession>A0AAE7NM88</accession>
<dbReference type="EMBL" id="CP030050">
    <property type="protein sequence ID" value="QOZ66755.1"/>
    <property type="molecule type" value="Genomic_DNA"/>
</dbReference>
<proteinExistence type="predicted"/>
<name>A0AAE7NM88_9BRAD</name>
<sequence>MSRQVTAMTILIRSGAKSAAVDRRLSALRPRSLCRTQTAAAVMLNSRGKLFWNEHILQLAFPLTQQQGRQARAEIRSAQGIMRTDAIVWHLFEAVHQLLEDKAMRQPLRPFNASSAGWQC</sequence>
<dbReference type="Proteomes" id="UP000594015">
    <property type="component" value="Chromosome"/>
</dbReference>
<evidence type="ECO:0000313" key="1">
    <source>
        <dbReference type="EMBL" id="QOZ66755.1"/>
    </source>
</evidence>